<evidence type="ECO:0000256" key="2">
    <source>
        <dbReference type="ARBA" id="ARBA00022801"/>
    </source>
</evidence>
<dbReference type="PANTHER" id="PTHR13620:SF102">
    <property type="entry name" value="PROTEIN RISC-INTERACTING CLEARING 3'-5' EXORIBONUCLEASE 2"/>
    <property type="match status" value="1"/>
</dbReference>
<dbReference type="SUPFAM" id="SSF53098">
    <property type="entry name" value="Ribonuclease H-like"/>
    <property type="match status" value="1"/>
</dbReference>
<gene>
    <name evidence="3" type="ORF">LITE_LOCUS24019</name>
</gene>
<sequence length="209" mass="22924">MSFIPKGIKLNLSDGATVFTEVVTDEDDAHTSLYVLLEDMIQRRNMLVGFATEWNLCRSGTAGLDHPIVMLKFYTELGCILVRLKPGAGSVSPSLRQFMAFKDAIFAGVHIKEDLEKLRREYGIVVGNAVELSELAAAVMRKPALAAYGARELAGKVGNRKKKELDPKPMTVIWSNWCEGALSMEQIESATVDAYAAYRVGETMLSCGS</sequence>
<dbReference type="GO" id="GO:0005634">
    <property type="term" value="C:nucleus"/>
    <property type="evidence" value="ECO:0007669"/>
    <property type="project" value="TreeGrafter"/>
</dbReference>
<evidence type="ECO:0000313" key="4">
    <source>
        <dbReference type="Proteomes" id="UP001154282"/>
    </source>
</evidence>
<dbReference type="EMBL" id="CAMGYJ010000006">
    <property type="protein sequence ID" value="CAI0433749.1"/>
    <property type="molecule type" value="Genomic_DNA"/>
</dbReference>
<keyword evidence="4" id="KW-1185">Reference proteome</keyword>
<dbReference type="Proteomes" id="UP001154282">
    <property type="component" value="Unassembled WGS sequence"/>
</dbReference>
<dbReference type="InterPro" id="IPR036397">
    <property type="entry name" value="RNaseH_sf"/>
</dbReference>
<evidence type="ECO:0000256" key="1">
    <source>
        <dbReference type="ARBA" id="ARBA00022722"/>
    </source>
</evidence>
<dbReference type="GO" id="GO:0008408">
    <property type="term" value="F:3'-5' exonuclease activity"/>
    <property type="evidence" value="ECO:0007669"/>
    <property type="project" value="TreeGrafter"/>
</dbReference>
<dbReference type="AlphaFoldDB" id="A0AAV0LGP2"/>
<dbReference type="GO" id="GO:0003676">
    <property type="term" value="F:nucleic acid binding"/>
    <property type="evidence" value="ECO:0007669"/>
    <property type="project" value="InterPro"/>
</dbReference>
<comment type="caution">
    <text evidence="3">The sequence shown here is derived from an EMBL/GenBank/DDBJ whole genome shotgun (WGS) entry which is preliminary data.</text>
</comment>
<name>A0AAV0LGP2_9ROSI</name>
<dbReference type="GO" id="GO:0005737">
    <property type="term" value="C:cytoplasm"/>
    <property type="evidence" value="ECO:0007669"/>
    <property type="project" value="TreeGrafter"/>
</dbReference>
<dbReference type="PANTHER" id="PTHR13620">
    <property type="entry name" value="3-5 EXONUCLEASE"/>
    <property type="match status" value="1"/>
</dbReference>
<dbReference type="InterPro" id="IPR012337">
    <property type="entry name" value="RNaseH-like_sf"/>
</dbReference>
<keyword evidence="1" id="KW-0540">Nuclease</keyword>
<reference evidence="3" key="1">
    <citation type="submission" date="2022-08" db="EMBL/GenBank/DDBJ databases">
        <authorList>
            <person name="Gutierrez-Valencia J."/>
        </authorList>
    </citation>
    <scope>NUCLEOTIDE SEQUENCE</scope>
</reference>
<dbReference type="InterPro" id="IPR051132">
    <property type="entry name" value="3-5_Exonuclease_domain"/>
</dbReference>
<dbReference type="Gene3D" id="3.30.420.10">
    <property type="entry name" value="Ribonuclease H-like superfamily/Ribonuclease H"/>
    <property type="match status" value="1"/>
</dbReference>
<organism evidence="3 4">
    <name type="scientific">Linum tenue</name>
    <dbReference type="NCBI Taxonomy" id="586396"/>
    <lineage>
        <taxon>Eukaryota</taxon>
        <taxon>Viridiplantae</taxon>
        <taxon>Streptophyta</taxon>
        <taxon>Embryophyta</taxon>
        <taxon>Tracheophyta</taxon>
        <taxon>Spermatophyta</taxon>
        <taxon>Magnoliopsida</taxon>
        <taxon>eudicotyledons</taxon>
        <taxon>Gunneridae</taxon>
        <taxon>Pentapetalae</taxon>
        <taxon>rosids</taxon>
        <taxon>fabids</taxon>
        <taxon>Malpighiales</taxon>
        <taxon>Linaceae</taxon>
        <taxon>Linum</taxon>
    </lineage>
</organism>
<accession>A0AAV0LGP2</accession>
<keyword evidence="2" id="KW-0378">Hydrolase</keyword>
<evidence type="ECO:0008006" key="5">
    <source>
        <dbReference type="Google" id="ProtNLM"/>
    </source>
</evidence>
<evidence type="ECO:0000313" key="3">
    <source>
        <dbReference type="EMBL" id="CAI0433749.1"/>
    </source>
</evidence>
<proteinExistence type="predicted"/>
<protein>
    <recommendedName>
        <fullName evidence="5">3'-5' exonuclease domain-containing protein</fullName>
    </recommendedName>
</protein>